<dbReference type="Pfam" id="PF13650">
    <property type="entry name" value="Asp_protease_2"/>
    <property type="match status" value="1"/>
</dbReference>
<keyword evidence="3" id="KW-1185">Reference proteome</keyword>
<dbReference type="OrthoDB" id="425248at2759"/>
<evidence type="ECO:0000313" key="2">
    <source>
        <dbReference type="EMBL" id="GAX80388.1"/>
    </source>
</evidence>
<dbReference type="InterPro" id="IPR021109">
    <property type="entry name" value="Peptidase_aspartic_dom_sf"/>
</dbReference>
<dbReference type="Proteomes" id="UP000232323">
    <property type="component" value="Unassembled WGS sequence"/>
</dbReference>
<dbReference type="EMBL" id="BEGY01000051">
    <property type="protein sequence ID" value="GAX80388.1"/>
    <property type="molecule type" value="Genomic_DNA"/>
</dbReference>
<comment type="caution">
    <text evidence="2">The sequence shown here is derived from an EMBL/GenBank/DDBJ whole genome shotgun (WGS) entry which is preliminary data.</text>
</comment>
<gene>
    <name evidence="2" type="ORF">CEUSTIGMA_g7827.t1</name>
</gene>
<proteinExistence type="predicted"/>
<name>A0A250XBD9_9CHLO</name>
<accession>A0A250XBD9</accession>
<evidence type="ECO:0000256" key="1">
    <source>
        <dbReference type="SAM" id="MobiDB-lite"/>
    </source>
</evidence>
<feature type="region of interest" description="Disordered" evidence="1">
    <location>
        <begin position="233"/>
        <end position="256"/>
    </location>
</feature>
<dbReference type="STRING" id="1157962.A0A250XBD9"/>
<dbReference type="Gene3D" id="2.40.70.10">
    <property type="entry name" value="Acid Proteases"/>
    <property type="match status" value="1"/>
</dbReference>
<dbReference type="AlphaFoldDB" id="A0A250XBD9"/>
<reference evidence="2 3" key="1">
    <citation type="submission" date="2017-08" db="EMBL/GenBank/DDBJ databases">
        <title>Acidophilic green algal genome provides insights into adaptation to an acidic environment.</title>
        <authorList>
            <person name="Hirooka S."/>
            <person name="Hirose Y."/>
            <person name="Kanesaki Y."/>
            <person name="Higuchi S."/>
            <person name="Fujiwara T."/>
            <person name="Onuma R."/>
            <person name="Era A."/>
            <person name="Ohbayashi R."/>
            <person name="Uzuka A."/>
            <person name="Nozaki H."/>
            <person name="Yoshikawa H."/>
            <person name="Miyagishima S.Y."/>
        </authorList>
    </citation>
    <scope>NUCLEOTIDE SEQUENCE [LARGE SCALE GENOMIC DNA]</scope>
    <source>
        <strain evidence="2 3">NIES-2499</strain>
    </source>
</reference>
<evidence type="ECO:0008006" key="4">
    <source>
        <dbReference type="Google" id="ProtNLM"/>
    </source>
</evidence>
<sequence>MKLRKLPQRTRGSESSKSHLAVPVDIDGIGFYDFLIDSGSSGILITAELRSELGISPTSGRFMNGLDCTGRTVRQKIELPCLRLGPMELQLREAVVTKLELSHEIGGVLGLSFLRQVEMVVDVEKGVIEFHPLGHAEQGFISIEGMTRLDLSVGKGGLAVVPASLNGSPFIPAIIDISATTSIINAAAATFADIAQRPPTPPLSTSRMRCHITHNQVDFDPFLDVSLGSPTELEGENNLGADEEASSSSSPGCEAEGRTNAVGAACFGQFNTRIPQPIPVRELPGLESMGLSNLPLMILGMDLMCGSSRAVFCFGSNALYIKDKI</sequence>
<dbReference type="CDD" id="cd05483">
    <property type="entry name" value="retropepsin_like_bacteria"/>
    <property type="match status" value="1"/>
</dbReference>
<dbReference type="SUPFAM" id="SSF50630">
    <property type="entry name" value="Acid proteases"/>
    <property type="match status" value="1"/>
</dbReference>
<evidence type="ECO:0000313" key="3">
    <source>
        <dbReference type="Proteomes" id="UP000232323"/>
    </source>
</evidence>
<organism evidence="2 3">
    <name type="scientific">Chlamydomonas eustigma</name>
    <dbReference type="NCBI Taxonomy" id="1157962"/>
    <lineage>
        <taxon>Eukaryota</taxon>
        <taxon>Viridiplantae</taxon>
        <taxon>Chlorophyta</taxon>
        <taxon>core chlorophytes</taxon>
        <taxon>Chlorophyceae</taxon>
        <taxon>CS clade</taxon>
        <taxon>Chlamydomonadales</taxon>
        <taxon>Chlamydomonadaceae</taxon>
        <taxon>Chlamydomonas</taxon>
    </lineage>
</organism>
<protein>
    <recommendedName>
        <fullName evidence="4">Peptidase A2 domain-containing protein</fullName>
    </recommendedName>
</protein>
<dbReference type="InterPro" id="IPR034122">
    <property type="entry name" value="Retropepsin-like_bacterial"/>
</dbReference>